<proteinExistence type="predicted"/>
<reference evidence="2" key="1">
    <citation type="submission" date="2023-08" db="EMBL/GenBank/DDBJ databases">
        <authorList>
            <person name="Alioto T."/>
            <person name="Alioto T."/>
            <person name="Gomez Garrido J."/>
        </authorList>
    </citation>
    <scope>NUCLEOTIDE SEQUENCE</scope>
</reference>
<name>A0AAV1HN67_XYRNO</name>
<sequence>MSQVPASSEDVPPTTGETEVKPPQLSSVWTKVPRGHNTNGSQTASSDDVPETNSRQDLLTITALHTAQQRIPQKPAGIHAQRLIR</sequence>
<feature type="compositionally biased region" description="Polar residues" evidence="1">
    <location>
        <begin position="36"/>
        <end position="71"/>
    </location>
</feature>
<keyword evidence="3" id="KW-1185">Reference proteome</keyword>
<evidence type="ECO:0000313" key="3">
    <source>
        <dbReference type="Proteomes" id="UP001178508"/>
    </source>
</evidence>
<gene>
    <name evidence="2" type="ORF">XNOV1_A032745</name>
</gene>
<protein>
    <submittedName>
        <fullName evidence="2">Uncharacterized protein</fullName>
    </submittedName>
</protein>
<evidence type="ECO:0000313" key="2">
    <source>
        <dbReference type="EMBL" id="CAJ1087085.1"/>
    </source>
</evidence>
<dbReference type="EMBL" id="OY660887">
    <property type="protein sequence ID" value="CAJ1087085.1"/>
    <property type="molecule type" value="Genomic_DNA"/>
</dbReference>
<feature type="region of interest" description="Disordered" evidence="1">
    <location>
        <begin position="1"/>
        <end position="85"/>
    </location>
</feature>
<organism evidence="2 3">
    <name type="scientific">Xyrichtys novacula</name>
    <name type="common">Pearly razorfish</name>
    <name type="synonym">Hemipteronotus novacula</name>
    <dbReference type="NCBI Taxonomy" id="13765"/>
    <lineage>
        <taxon>Eukaryota</taxon>
        <taxon>Metazoa</taxon>
        <taxon>Chordata</taxon>
        <taxon>Craniata</taxon>
        <taxon>Vertebrata</taxon>
        <taxon>Euteleostomi</taxon>
        <taxon>Actinopterygii</taxon>
        <taxon>Neopterygii</taxon>
        <taxon>Teleostei</taxon>
        <taxon>Neoteleostei</taxon>
        <taxon>Acanthomorphata</taxon>
        <taxon>Eupercaria</taxon>
        <taxon>Labriformes</taxon>
        <taxon>Labridae</taxon>
        <taxon>Xyrichtys</taxon>
    </lineage>
</organism>
<evidence type="ECO:0000256" key="1">
    <source>
        <dbReference type="SAM" id="MobiDB-lite"/>
    </source>
</evidence>
<dbReference type="AlphaFoldDB" id="A0AAV1HN67"/>
<dbReference type="Proteomes" id="UP001178508">
    <property type="component" value="Chromosome 24"/>
</dbReference>
<accession>A0AAV1HN67</accession>